<organism evidence="2 3">
    <name type="scientific">Nesidiocoris tenuis</name>
    <dbReference type="NCBI Taxonomy" id="355587"/>
    <lineage>
        <taxon>Eukaryota</taxon>
        <taxon>Metazoa</taxon>
        <taxon>Ecdysozoa</taxon>
        <taxon>Arthropoda</taxon>
        <taxon>Hexapoda</taxon>
        <taxon>Insecta</taxon>
        <taxon>Pterygota</taxon>
        <taxon>Neoptera</taxon>
        <taxon>Paraneoptera</taxon>
        <taxon>Hemiptera</taxon>
        <taxon>Heteroptera</taxon>
        <taxon>Panheteroptera</taxon>
        <taxon>Cimicomorpha</taxon>
        <taxon>Miridae</taxon>
        <taxon>Dicyphina</taxon>
        <taxon>Nesidiocoris</taxon>
    </lineage>
</organism>
<dbReference type="AlphaFoldDB" id="A0A6H5FZI4"/>
<dbReference type="EMBL" id="CADCXU010003098">
    <property type="protein sequence ID" value="CAA9995133.1"/>
    <property type="molecule type" value="Genomic_DNA"/>
</dbReference>
<proteinExistence type="predicted"/>
<accession>A0A6H5FZI4</accession>
<keyword evidence="1" id="KW-0812">Transmembrane</keyword>
<reference evidence="2 3" key="1">
    <citation type="submission" date="2020-02" db="EMBL/GenBank/DDBJ databases">
        <authorList>
            <person name="Ferguson B K."/>
        </authorList>
    </citation>
    <scope>NUCLEOTIDE SEQUENCE [LARGE SCALE GENOMIC DNA]</scope>
</reference>
<evidence type="ECO:0000313" key="2">
    <source>
        <dbReference type="EMBL" id="CAA9995133.1"/>
    </source>
</evidence>
<sequence>MSFVSFVSFVSFMSFIVSLSLGFIVCLTSSLTMSIHKNHHPATSGMPNRLFVCVVYNGLKNDFSVPCPNQVPSHGPIDNVMWPWDRRFNAQGEDLKASRRQHVTSLSIRGPGSEIGTVSVIKDIREFLEIRILIRKSKSHRSQPYTQPCAPTVRPVTFERRKLPIWQMSHSNQHEKKLSNSKWKYCGRPKIENRNGASEKNFFLYTFTQNHFPNKCLGVSSYPSKKLNGPVNDKYACLPPSQGFIEESSAPVELEGYLESKNQIKQDEIQFQRKMANNPVCPNAPGSISE</sequence>
<name>A0A6H5FZI4_9HEMI</name>
<gene>
    <name evidence="2" type="ORF">NTEN_LOCUS1924</name>
</gene>
<keyword evidence="3" id="KW-1185">Reference proteome</keyword>
<feature type="transmembrane region" description="Helical" evidence="1">
    <location>
        <begin position="6"/>
        <end position="27"/>
    </location>
</feature>
<keyword evidence="1" id="KW-1133">Transmembrane helix</keyword>
<protein>
    <submittedName>
        <fullName evidence="2">Uncharacterized protein</fullName>
    </submittedName>
</protein>
<evidence type="ECO:0000256" key="1">
    <source>
        <dbReference type="SAM" id="Phobius"/>
    </source>
</evidence>
<keyword evidence="1" id="KW-0472">Membrane</keyword>
<dbReference type="Proteomes" id="UP000479000">
    <property type="component" value="Unassembled WGS sequence"/>
</dbReference>
<evidence type="ECO:0000313" key="3">
    <source>
        <dbReference type="Proteomes" id="UP000479000"/>
    </source>
</evidence>